<dbReference type="OrthoDB" id="3823469at2"/>
<sequence length="216" mass="24095">MVRGALWLIQEVGEGNIFTKEQVRRAFPGVSQADRRIRDLRKYGWNILPSNSDVTLHADEQRFVKAGVPVWDNAARHAASPDKLPSAAEKQAVMEQADHMCVVCGISGGEAYADDSNQTAVLFVSRRPMLMPDGAEVTTLTVECRRCHAGRSSTYKIDVGDVIESIAMLELDDLRRLRRWMIRGRKEVSALDRVWSAYLRLPAAAQEAVRSAVEDS</sequence>
<evidence type="ECO:0008006" key="3">
    <source>
        <dbReference type="Google" id="ProtNLM"/>
    </source>
</evidence>
<gene>
    <name evidence="1" type="ORF">FB475_0448</name>
</gene>
<name>A0A542EM77_9ACTN</name>
<evidence type="ECO:0000313" key="2">
    <source>
        <dbReference type="Proteomes" id="UP000316298"/>
    </source>
</evidence>
<reference evidence="1 2" key="1">
    <citation type="submission" date="2019-06" db="EMBL/GenBank/DDBJ databases">
        <title>Sequencing the genomes of 1000 actinobacteria strains.</title>
        <authorList>
            <person name="Klenk H.-P."/>
        </authorList>
    </citation>
    <scope>NUCLEOTIDE SEQUENCE [LARGE SCALE GENOMIC DNA]</scope>
    <source>
        <strain evidence="1 2">DSM 17305</strain>
    </source>
</reference>
<accession>A0A542EM77</accession>
<comment type="caution">
    <text evidence="1">The sequence shown here is derived from an EMBL/GenBank/DDBJ whole genome shotgun (WGS) entry which is preliminary data.</text>
</comment>
<dbReference type="Proteomes" id="UP000316298">
    <property type="component" value="Unassembled WGS sequence"/>
</dbReference>
<evidence type="ECO:0000313" key="1">
    <source>
        <dbReference type="EMBL" id="TQJ16354.1"/>
    </source>
</evidence>
<proteinExistence type="predicted"/>
<dbReference type="AlphaFoldDB" id="A0A542EM77"/>
<protein>
    <recommendedName>
        <fullName evidence="3">HNH endonuclease</fullName>
    </recommendedName>
</protein>
<organism evidence="1 2">
    <name type="scientific">Kribbella jejuensis</name>
    <dbReference type="NCBI Taxonomy" id="236068"/>
    <lineage>
        <taxon>Bacteria</taxon>
        <taxon>Bacillati</taxon>
        <taxon>Actinomycetota</taxon>
        <taxon>Actinomycetes</taxon>
        <taxon>Propionibacteriales</taxon>
        <taxon>Kribbellaceae</taxon>
        <taxon>Kribbella</taxon>
    </lineage>
</organism>
<keyword evidence="2" id="KW-1185">Reference proteome</keyword>
<dbReference type="EMBL" id="VFMM01000001">
    <property type="protein sequence ID" value="TQJ16354.1"/>
    <property type="molecule type" value="Genomic_DNA"/>
</dbReference>